<evidence type="ECO:0000259" key="2">
    <source>
        <dbReference type="PROSITE" id="PS51819"/>
    </source>
</evidence>
<proteinExistence type="predicted"/>
<name>A0ABZ2C1F6_9PROT</name>
<dbReference type="PANTHER" id="PTHR21366:SF14">
    <property type="entry name" value="GLYOXALASE DOMAIN-CONTAINING PROTEIN 5"/>
    <property type="match status" value="1"/>
</dbReference>
<protein>
    <submittedName>
        <fullName evidence="3">VOC family protein</fullName>
    </submittedName>
</protein>
<dbReference type="Gene3D" id="3.10.180.10">
    <property type="entry name" value="2,3-Dihydroxybiphenyl 1,2-Dioxygenase, domain 1"/>
    <property type="match status" value="1"/>
</dbReference>
<organism evidence="3 4">
    <name type="scientific">Candidatus Bealeia paramacronuclearis</name>
    <dbReference type="NCBI Taxonomy" id="1921001"/>
    <lineage>
        <taxon>Bacteria</taxon>
        <taxon>Pseudomonadati</taxon>
        <taxon>Pseudomonadota</taxon>
        <taxon>Alphaproteobacteria</taxon>
        <taxon>Holosporales</taxon>
        <taxon>Holosporaceae</taxon>
        <taxon>Candidatus Bealeia</taxon>
    </lineage>
</organism>
<sequence>MITDINHINLAVCDLETSFSFYKDVLGLKPLVKWHEGAYFLAGCDWICLFEDHERKGVGTLSCYTHVAFSVSLDDFEILSKCIQDSGAPIWKNNQSEGASLYFCDPNGHKLEIHVGDWQSRLASKKASPGTWKNVEWF</sequence>
<reference evidence="3 4" key="1">
    <citation type="journal article" date="2024" name="Environ. Microbiol.">
        <title>Novel evolutionary insights on the interactions of the Holosporales (Alphaproteobacteria) with eukaryotic hosts from comparative genomics.</title>
        <authorList>
            <person name="Giovannini M."/>
            <person name="Petroni G."/>
            <person name="Castelli M."/>
        </authorList>
    </citation>
    <scope>NUCLEOTIDE SEQUENCE [LARGE SCALE GENOMIC DNA]</scope>
    <source>
        <strain evidence="3 4">US_Bl 15I1</strain>
    </source>
</reference>
<keyword evidence="1" id="KW-0479">Metal-binding</keyword>
<keyword evidence="4" id="KW-1185">Reference proteome</keyword>
<dbReference type="SUPFAM" id="SSF54593">
    <property type="entry name" value="Glyoxalase/Bleomycin resistance protein/Dihydroxybiphenyl dioxygenase"/>
    <property type="match status" value="1"/>
</dbReference>
<evidence type="ECO:0000256" key="1">
    <source>
        <dbReference type="ARBA" id="ARBA00022723"/>
    </source>
</evidence>
<dbReference type="EMBL" id="CP133270">
    <property type="protein sequence ID" value="WVX66294.1"/>
    <property type="molecule type" value="Genomic_DNA"/>
</dbReference>
<feature type="domain" description="VOC" evidence="2">
    <location>
        <begin position="4"/>
        <end position="116"/>
    </location>
</feature>
<dbReference type="RefSeq" id="WP_331255177.1">
    <property type="nucleotide sequence ID" value="NZ_CP133270.1"/>
</dbReference>
<dbReference type="InterPro" id="IPR037523">
    <property type="entry name" value="VOC_core"/>
</dbReference>
<dbReference type="InterPro" id="IPR029068">
    <property type="entry name" value="Glyas_Bleomycin-R_OHBP_Dase"/>
</dbReference>
<dbReference type="PROSITE" id="PS00934">
    <property type="entry name" value="GLYOXALASE_I_1"/>
    <property type="match status" value="1"/>
</dbReference>
<accession>A0ABZ2C1F6</accession>
<dbReference type="InterPro" id="IPR050383">
    <property type="entry name" value="GlyoxalaseI/FosfomycinResist"/>
</dbReference>
<dbReference type="Proteomes" id="UP001330434">
    <property type="component" value="Chromosome"/>
</dbReference>
<dbReference type="Pfam" id="PF00903">
    <property type="entry name" value="Glyoxalase"/>
    <property type="match status" value="1"/>
</dbReference>
<dbReference type="PROSITE" id="PS51819">
    <property type="entry name" value="VOC"/>
    <property type="match status" value="1"/>
</dbReference>
<evidence type="ECO:0000313" key="3">
    <source>
        <dbReference type="EMBL" id="WVX66294.1"/>
    </source>
</evidence>
<gene>
    <name evidence="3" type="ORF">Bealeia1_00470</name>
</gene>
<dbReference type="InterPro" id="IPR004360">
    <property type="entry name" value="Glyas_Fos-R_dOase_dom"/>
</dbReference>
<dbReference type="PANTHER" id="PTHR21366">
    <property type="entry name" value="GLYOXALASE FAMILY PROTEIN"/>
    <property type="match status" value="1"/>
</dbReference>
<dbReference type="InterPro" id="IPR018146">
    <property type="entry name" value="Glyoxalase_1_CS"/>
</dbReference>
<evidence type="ECO:0000313" key="4">
    <source>
        <dbReference type="Proteomes" id="UP001330434"/>
    </source>
</evidence>